<evidence type="ECO:0000313" key="5">
    <source>
        <dbReference type="EMBL" id="SEU41535.1"/>
    </source>
</evidence>
<keyword evidence="1" id="KW-0732">Signal</keyword>
<dbReference type="SUPFAM" id="SSF49464">
    <property type="entry name" value="Carboxypeptidase regulatory domain-like"/>
    <property type="match status" value="2"/>
</dbReference>
<keyword evidence="6" id="KW-1185">Reference proteome</keyword>
<dbReference type="AlphaFoldDB" id="A0A511TGX5"/>
<protein>
    <submittedName>
        <fullName evidence="5">Carboxypeptidase regulatory-like domain-containing protein</fullName>
    </submittedName>
</protein>
<sequence>MRRWFLGGSILVIGVLVLLVWQPWSGKPSAPLRAPTGQARAAHDALPRTSAPLPPSSAGLTIRGTVVDTLGKPVAGARVSASWPEDGETLSATLCPKELLSRHDALSPEPWATRMLVDCMPASESILVPLLLARQGEAPVHAEALSSEDGSFVLEGLPEGPQTLLALSSQGAGTRTGVPAGSSGVSLMLDDPLFMSGRVLDEDSAPVPGVAITLASWRNTRFFDTTTDARGHFKLGPLPFDSYLLLAAKQDWSPTLEWLQLREAPHEIRLGRRHTLTGRVLSNGAPVKDVEVLASREKVMEDRPPLRAKTDAQGRFTLEPGSGHYRLTAEHEGQYARALVELGKTPSSPVTLNLGEALGVEGRVIDDQGAPVAKARVKLRSTDRSRVEEMETLTGPDGRYRAGPIAPGGWDFTIEADGYVDMSSAEERVMSSNMRSQNFTLTRATSVTGRVVDGSGRPLAGIRVDLHRPVQHAEDFEPQESTYSAEDGSFVLDATEPGDYKVSTFSERFIPLFLPTPAPAKDVLLTLSAGGTVEGTVLDARGQPMPRFHVMLGRVDAGDDAQEPLETMGTDDQGVFRRQGVAPGRYRIFALRASPSVDRKAEAEVEVRDGAVAKVTMRLPEERSVEVLVVDTSGNPVEKALVRARPLDPTPEEYHSEMHHFSSGVSTDANGRAVLRHLEATGYRLAATKLGHTLLPERSTPSSSPSATGSDNLFIQADTQQARFVMKRHSHVKGRLLGPDGAPLSRFRVNAQQLESEDGTFSLPNHAMAGRTQFIFNAEGLPTVSRAVQGGEASADVDLGDIRLEAGRALTGVVLDATTGEPAENVLVALDSELRDEGDNFPRQLVLKTTDRDGRFDLGKLEARPLTLRLFLHERYREQFVPINATQTEVTVRMDPGARLNVTARDAQGKKIDGFVSYQGPGAEGAIVLENGAGKASALNPGKYTLRMEPRGRQSRTLAYLPQQVDVPASGEVSVQFKPAAGGATVKLLVPTDKGVDMALVPGSVPPPTSPAALRQVMFQGISGTYEMGDTEVVFAHVPQGRVTVFFLTPDALGRFHTEELDIPASGTMSRTLQLAWRRLDVTQD</sequence>
<keyword evidence="3" id="KW-1133">Transmembrane helix</keyword>
<dbReference type="Proteomes" id="UP000183760">
    <property type="component" value="Unassembled WGS sequence"/>
</dbReference>
<reference evidence="4 7" key="2">
    <citation type="submission" date="2019-07" db="EMBL/GenBank/DDBJ databases">
        <title>Whole genome shotgun sequence of Myxococcus fulvus NBRC 100333.</title>
        <authorList>
            <person name="Hosoyama A."/>
            <person name="Uohara A."/>
            <person name="Ohji S."/>
            <person name="Ichikawa N."/>
        </authorList>
    </citation>
    <scope>NUCLEOTIDE SEQUENCE [LARGE SCALE GENOMIC DNA]</scope>
    <source>
        <strain evidence="4 7">NBRC 100333</strain>
    </source>
</reference>
<dbReference type="EMBL" id="FOIB01000017">
    <property type="protein sequence ID" value="SEU41535.1"/>
    <property type="molecule type" value="Genomic_DNA"/>
</dbReference>
<dbReference type="EMBL" id="BJXR01000080">
    <property type="protein sequence ID" value="GEN13429.1"/>
    <property type="molecule type" value="Genomic_DNA"/>
</dbReference>
<name>A0A511TGX5_MYXFU</name>
<evidence type="ECO:0000256" key="1">
    <source>
        <dbReference type="ARBA" id="ARBA00022729"/>
    </source>
</evidence>
<evidence type="ECO:0000256" key="3">
    <source>
        <dbReference type="SAM" id="Phobius"/>
    </source>
</evidence>
<feature type="region of interest" description="Disordered" evidence="2">
    <location>
        <begin position="31"/>
        <end position="58"/>
    </location>
</feature>
<dbReference type="GO" id="GO:0030246">
    <property type="term" value="F:carbohydrate binding"/>
    <property type="evidence" value="ECO:0007669"/>
    <property type="project" value="InterPro"/>
</dbReference>
<dbReference type="PANTHER" id="PTHR23303:SF14">
    <property type="entry name" value="BOS COMPLEX SUBUNIT NOMO1-RELATED"/>
    <property type="match status" value="1"/>
</dbReference>
<dbReference type="RefSeq" id="WP_074959224.1">
    <property type="nucleotide sequence ID" value="NZ_BJXR01000080.1"/>
</dbReference>
<evidence type="ECO:0000256" key="2">
    <source>
        <dbReference type="SAM" id="MobiDB-lite"/>
    </source>
</evidence>
<evidence type="ECO:0000313" key="4">
    <source>
        <dbReference type="EMBL" id="GEN13429.1"/>
    </source>
</evidence>
<reference evidence="5 6" key="1">
    <citation type="submission" date="2016-10" db="EMBL/GenBank/DDBJ databases">
        <authorList>
            <person name="Varghese N."/>
            <person name="Submissions S."/>
        </authorList>
    </citation>
    <scope>NUCLEOTIDE SEQUENCE [LARGE SCALE GENOMIC DNA]</scope>
    <source>
        <strain evidence="5 6">DSM 16525</strain>
    </source>
</reference>
<evidence type="ECO:0000313" key="6">
    <source>
        <dbReference type="Proteomes" id="UP000183760"/>
    </source>
</evidence>
<dbReference type="OrthoDB" id="5499103at2"/>
<evidence type="ECO:0000313" key="7">
    <source>
        <dbReference type="Proteomes" id="UP000321514"/>
    </source>
</evidence>
<keyword evidence="3" id="KW-0472">Membrane</keyword>
<dbReference type="Pfam" id="PF13620">
    <property type="entry name" value="CarboxypepD_reg"/>
    <property type="match status" value="3"/>
</dbReference>
<accession>A0A511TGX5</accession>
<gene>
    <name evidence="4" type="ORF">MFU01_84660</name>
    <name evidence="5" type="ORF">SAMN05443572_11716</name>
</gene>
<dbReference type="PANTHER" id="PTHR23303">
    <property type="entry name" value="CARBOXYPEPTIDASE REGULATORY REGION-CONTAINING"/>
    <property type="match status" value="1"/>
</dbReference>
<organism evidence="4 7">
    <name type="scientific">Myxococcus fulvus</name>
    <dbReference type="NCBI Taxonomy" id="33"/>
    <lineage>
        <taxon>Bacteria</taxon>
        <taxon>Pseudomonadati</taxon>
        <taxon>Myxococcota</taxon>
        <taxon>Myxococcia</taxon>
        <taxon>Myxococcales</taxon>
        <taxon>Cystobacterineae</taxon>
        <taxon>Myxococcaceae</taxon>
        <taxon>Myxococcus</taxon>
    </lineage>
</organism>
<dbReference type="InterPro" id="IPR051417">
    <property type="entry name" value="SDr/BOS_complex"/>
</dbReference>
<dbReference type="InterPro" id="IPR013784">
    <property type="entry name" value="Carb-bd-like_fold"/>
</dbReference>
<proteinExistence type="predicted"/>
<dbReference type="InterPro" id="IPR008969">
    <property type="entry name" value="CarboxyPept-like_regulatory"/>
</dbReference>
<dbReference type="Gene3D" id="2.60.40.1120">
    <property type="entry name" value="Carboxypeptidase-like, regulatory domain"/>
    <property type="match status" value="4"/>
</dbReference>
<feature type="transmembrane region" description="Helical" evidence="3">
    <location>
        <begin position="5"/>
        <end position="24"/>
    </location>
</feature>
<dbReference type="STRING" id="1334629.MFUL124B02_00815"/>
<dbReference type="Proteomes" id="UP000321514">
    <property type="component" value="Unassembled WGS sequence"/>
</dbReference>
<keyword evidence="3" id="KW-0812">Transmembrane</keyword>
<comment type="caution">
    <text evidence="4">The sequence shown here is derived from an EMBL/GenBank/DDBJ whole genome shotgun (WGS) entry which is preliminary data.</text>
</comment>
<dbReference type="SUPFAM" id="SSF49452">
    <property type="entry name" value="Starch-binding domain-like"/>
    <property type="match status" value="2"/>
</dbReference>